<dbReference type="Proteomes" id="UP001519460">
    <property type="component" value="Unassembled WGS sequence"/>
</dbReference>
<dbReference type="AlphaFoldDB" id="A0ABD0LCF6"/>
<proteinExistence type="predicted"/>
<organism evidence="1 2">
    <name type="scientific">Batillaria attramentaria</name>
    <dbReference type="NCBI Taxonomy" id="370345"/>
    <lineage>
        <taxon>Eukaryota</taxon>
        <taxon>Metazoa</taxon>
        <taxon>Spiralia</taxon>
        <taxon>Lophotrochozoa</taxon>
        <taxon>Mollusca</taxon>
        <taxon>Gastropoda</taxon>
        <taxon>Caenogastropoda</taxon>
        <taxon>Sorbeoconcha</taxon>
        <taxon>Cerithioidea</taxon>
        <taxon>Batillariidae</taxon>
        <taxon>Batillaria</taxon>
    </lineage>
</organism>
<evidence type="ECO:0000313" key="1">
    <source>
        <dbReference type="EMBL" id="KAK7496938.1"/>
    </source>
</evidence>
<accession>A0ABD0LCF6</accession>
<protein>
    <submittedName>
        <fullName evidence="1">Uncharacterized protein</fullName>
    </submittedName>
</protein>
<name>A0ABD0LCF6_9CAEN</name>
<sequence length="188" mass="21027">MVPAGDLRFIDCVTYWPEARGSLLRISALSREWSLSAKSWLNFYTALRNFQTTCYTCKCASKLAKHISNYVVADSYNASNHHHLPSSSNKHLYHAVTLSLRIILASPIFQTEPPLLSCYRFSGDRSLNTKPETVSGERKTNALTNRTSRLDVGQVPTTTAADRCPDRLTNFGNVFLLFRLGLPDAAVQ</sequence>
<comment type="caution">
    <text evidence="1">The sequence shown here is derived from an EMBL/GenBank/DDBJ whole genome shotgun (WGS) entry which is preliminary data.</text>
</comment>
<evidence type="ECO:0000313" key="2">
    <source>
        <dbReference type="Proteomes" id="UP001519460"/>
    </source>
</evidence>
<dbReference type="EMBL" id="JACVVK020000063">
    <property type="protein sequence ID" value="KAK7496938.1"/>
    <property type="molecule type" value="Genomic_DNA"/>
</dbReference>
<keyword evidence="2" id="KW-1185">Reference proteome</keyword>
<reference evidence="1 2" key="1">
    <citation type="journal article" date="2023" name="Sci. Data">
        <title>Genome assembly of the Korean intertidal mud-creeper Batillaria attramentaria.</title>
        <authorList>
            <person name="Patra A.K."/>
            <person name="Ho P.T."/>
            <person name="Jun S."/>
            <person name="Lee S.J."/>
            <person name="Kim Y."/>
            <person name="Won Y.J."/>
        </authorList>
    </citation>
    <scope>NUCLEOTIDE SEQUENCE [LARGE SCALE GENOMIC DNA]</scope>
    <source>
        <strain evidence="1">Wonlab-2016</strain>
    </source>
</reference>
<gene>
    <name evidence="1" type="ORF">BaRGS_00011918</name>
</gene>